<keyword evidence="6" id="KW-0131">Cell cycle</keyword>
<dbReference type="GO" id="GO:0051301">
    <property type="term" value="P:cell division"/>
    <property type="evidence" value="ECO:0007669"/>
    <property type="project" value="UniProtKB-KW"/>
</dbReference>
<reference evidence="8 9" key="1">
    <citation type="submission" date="2021-03" db="EMBL/GenBank/DDBJ databases">
        <title>Genomic Encyclopedia of Type Strains, Phase IV (KMG-IV): sequencing the most valuable type-strain genomes for metagenomic binning, comparative biology and taxonomic classification.</title>
        <authorList>
            <person name="Goeker M."/>
        </authorList>
    </citation>
    <scope>NUCLEOTIDE SEQUENCE [LARGE SCALE GENOMIC DNA]</scope>
    <source>
        <strain evidence="8 9">DSM 1289</strain>
    </source>
</reference>
<dbReference type="Proteomes" id="UP000767291">
    <property type="component" value="Unassembled WGS sequence"/>
</dbReference>
<keyword evidence="9" id="KW-1185">Reference proteome</keyword>
<accession>A0ABS4EA01</accession>
<dbReference type="RefSeq" id="WP_209456226.1">
    <property type="nucleotide sequence ID" value="NZ_BAAACS010000013.1"/>
</dbReference>
<comment type="similarity">
    <text evidence="2">Belongs to the DivIVA family.</text>
</comment>
<dbReference type="PANTHER" id="PTHR35794">
    <property type="entry name" value="CELL DIVISION PROTEIN DIVIVA"/>
    <property type="match status" value="1"/>
</dbReference>
<evidence type="ECO:0000256" key="1">
    <source>
        <dbReference type="ARBA" id="ARBA00004496"/>
    </source>
</evidence>
<dbReference type="EMBL" id="JAGGJX010000001">
    <property type="protein sequence ID" value="MBP1854765.1"/>
    <property type="molecule type" value="Genomic_DNA"/>
</dbReference>
<protein>
    <submittedName>
        <fullName evidence="8">Cell division initiation protein</fullName>
    </submittedName>
</protein>
<evidence type="ECO:0000256" key="4">
    <source>
        <dbReference type="ARBA" id="ARBA00022618"/>
    </source>
</evidence>
<sequence length="202" mass="23513">MLTPMEIENKEFKKGLRGYREEDVDEFLDIVKEDYEQLTNENRNLKEKVDLFRDQINKYENIEETLKATLITAQSTAEDTCSAANKKAKIIVEEADLKSRQIIEQANNRVVEIRKEYDSLVKEFKIFRNKFKSLLDDETRSIDEIFYDVDDNCGNVFEGTAVYKYENTSLKDLEKISNTDPLSVDIKLKKSKNIDDEAATTL</sequence>
<dbReference type="InterPro" id="IPR007793">
    <property type="entry name" value="DivIVA_fam"/>
</dbReference>
<proteinExistence type="inferred from homology"/>
<dbReference type="InterPro" id="IPR019933">
    <property type="entry name" value="DivIVA_domain"/>
</dbReference>
<dbReference type="NCBIfam" id="TIGR03544">
    <property type="entry name" value="DivI1A_domain"/>
    <property type="match status" value="1"/>
</dbReference>
<evidence type="ECO:0000256" key="5">
    <source>
        <dbReference type="ARBA" id="ARBA00023054"/>
    </source>
</evidence>
<keyword evidence="5 7" id="KW-0175">Coiled coil</keyword>
<comment type="subcellular location">
    <subcellularLocation>
        <location evidence="1">Cytoplasm</location>
    </subcellularLocation>
</comment>
<dbReference type="PANTHER" id="PTHR35794:SF2">
    <property type="entry name" value="CELL DIVISION PROTEIN DIVIVA"/>
    <property type="match status" value="1"/>
</dbReference>
<evidence type="ECO:0000256" key="6">
    <source>
        <dbReference type="ARBA" id="ARBA00023306"/>
    </source>
</evidence>
<comment type="caution">
    <text evidence="8">The sequence shown here is derived from an EMBL/GenBank/DDBJ whole genome shotgun (WGS) entry which is preliminary data.</text>
</comment>
<dbReference type="Gene3D" id="6.10.250.660">
    <property type="match status" value="1"/>
</dbReference>
<gene>
    <name evidence="8" type="ORF">J2Z43_001155</name>
</gene>
<keyword evidence="3" id="KW-0963">Cytoplasm</keyword>
<organism evidence="8 9">
    <name type="scientific">Metaclostridioides mangenotii</name>
    <dbReference type="NCBI Taxonomy" id="1540"/>
    <lineage>
        <taxon>Bacteria</taxon>
        <taxon>Bacillati</taxon>
        <taxon>Bacillota</taxon>
        <taxon>Clostridia</taxon>
        <taxon>Peptostreptococcales</taxon>
        <taxon>Peptostreptococcaceae</taxon>
        <taxon>Metaclostridioides</taxon>
    </lineage>
</organism>
<dbReference type="Pfam" id="PF05103">
    <property type="entry name" value="DivIVA"/>
    <property type="match status" value="1"/>
</dbReference>
<keyword evidence="4 8" id="KW-0132">Cell division</keyword>
<evidence type="ECO:0000256" key="3">
    <source>
        <dbReference type="ARBA" id="ARBA00022490"/>
    </source>
</evidence>
<evidence type="ECO:0000313" key="9">
    <source>
        <dbReference type="Proteomes" id="UP000767291"/>
    </source>
</evidence>
<feature type="coiled-coil region" evidence="7">
    <location>
        <begin position="28"/>
        <end position="62"/>
    </location>
</feature>
<name>A0ABS4EA01_9FIRM</name>
<evidence type="ECO:0000256" key="7">
    <source>
        <dbReference type="SAM" id="Coils"/>
    </source>
</evidence>
<evidence type="ECO:0000256" key="2">
    <source>
        <dbReference type="ARBA" id="ARBA00009008"/>
    </source>
</evidence>
<evidence type="ECO:0000313" key="8">
    <source>
        <dbReference type="EMBL" id="MBP1854765.1"/>
    </source>
</evidence>